<protein>
    <submittedName>
        <fullName evidence="1">Uncharacterized protein</fullName>
    </submittedName>
</protein>
<organism evidence="1 2">
    <name type="scientific">Methylocella silvestris (strain DSM 15510 / CIP 108128 / LMG 27833 / NCIMB 13906 / BL2)</name>
    <dbReference type="NCBI Taxonomy" id="395965"/>
    <lineage>
        <taxon>Bacteria</taxon>
        <taxon>Pseudomonadati</taxon>
        <taxon>Pseudomonadota</taxon>
        <taxon>Alphaproteobacteria</taxon>
        <taxon>Hyphomicrobiales</taxon>
        <taxon>Beijerinckiaceae</taxon>
        <taxon>Methylocella</taxon>
    </lineage>
</organism>
<proteinExistence type="predicted"/>
<accession>B8EQR8</accession>
<dbReference type="Proteomes" id="UP000002257">
    <property type="component" value="Chromosome"/>
</dbReference>
<evidence type="ECO:0000313" key="2">
    <source>
        <dbReference type="Proteomes" id="UP000002257"/>
    </source>
</evidence>
<sequence>METPPAAVNWKSLATGAADADCAQPALMTQTLNHDDQRNAELLI</sequence>
<dbReference type="HOGENOM" id="CLU_3218566_0_0_5"/>
<evidence type="ECO:0000313" key="1">
    <source>
        <dbReference type="EMBL" id="ACK49339.1"/>
    </source>
</evidence>
<dbReference type="EMBL" id="CP001280">
    <property type="protein sequence ID" value="ACK49339.1"/>
    <property type="molecule type" value="Genomic_DNA"/>
</dbReference>
<dbReference type="STRING" id="395965.Msil_0361"/>
<keyword evidence="2" id="KW-1185">Reference proteome</keyword>
<gene>
    <name evidence="1" type="ordered locus">Msil_0361</name>
</gene>
<reference evidence="1 2" key="1">
    <citation type="journal article" date="2010" name="J. Bacteriol.">
        <title>Complete genome sequence of the aerobic facultative methanotroph Methylocella silvestris BL2.</title>
        <authorList>
            <person name="Chen Y."/>
            <person name="Crombie A."/>
            <person name="Rahman M.T."/>
            <person name="Dedysh S.N."/>
            <person name="Liesack W."/>
            <person name="Stott M.B."/>
            <person name="Alam M."/>
            <person name="Theisen A.R."/>
            <person name="Murrell J.C."/>
            <person name="Dunfield P.F."/>
        </authorList>
    </citation>
    <scope>NUCLEOTIDE SEQUENCE [LARGE SCALE GENOMIC DNA]</scope>
    <source>
        <strain evidence="2">DSM 15510 / CIP 108128 / LMG 27833 / NCIMB 13906 / BL2</strain>
    </source>
</reference>
<name>B8EQR8_METSB</name>
<dbReference type="AlphaFoldDB" id="B8EQR8"/>
<dbReference type="KEGG" id="msl:Msil_0361"/>